<dbReference type="Pfam" id="PF00753">
    <property type="entry name" value="Lactamase_B"/>
    <property type="match status" value="1"/>
</dbReference>
<dbReference type="EMBL" id="CP065321">
    <property type="protein sequence ID" value="QQR29824.1"/>
    <property type="molecule type" value="Genomic_DNA"/>
</dbReference>
<evidence type="ECO:0000313" key="9">
    <source>
        <dbReference type="Proteomes" id="UP000596035"/>
    </source>
</evidence>
<accession>A0A1Z2XQ23</accession>
<evidence type="ECO:0000256" key="4">
    <source>
        <dbReference type="ARBA" id="ARBA00022833"/>
    </source>
</evidence>
<name>A0A1Z2XQ23_9FIRM</name>
<proteinExistence type="predicted"/>
<keyword evidence="3" id="KW-0378">Hydrolase</keyword>
<dbReference type="SUPFAM" id="SSF56281">
    <property type="entry name" value="Metallo-hydrolase/oxidoreductase"/>
    <property type="match status" value="1"/>
</dbReference>
<gene>
    <name evidence="6" type="ORF">ADH66_07615</name>
    <name evidence="7" type="ORF">I5Q82_17665</name>
</gene>
<evidence type="ECO:0000256" key="3">
    <source>
        <dbReference type="ARBA" id="ARBA00022801"/>
    </source>
</evidence>
<dbReference type="RefSeq" id="WP_066533836.1">
    <property type="nucleotide sequence ID" value="NZ_CAQHGX010000014.1"/>
</dbReference>
<reference evidence="6" key="1">
    <citation type="journal article" date="2017" name="Genome Announc.">
        <title>High-Quality Whole-Genome Sequences of the Oligo-Mouse-Microbiota Bacterial Community.</title>
        <authorList>
            <person name="Garzetti D."/>
            <person name="Brugiroux S."/>
            <person name="Bunk B."/>
            <person name="Pukall R."/>
            <person name="McCoy K.D."/>
            <person name="Macpherson A.J."/>
            <person name="Stecher B."/>
        </authorList>
    </citation>
    <scope>NUCLEOTIDE SEQUENCE</scope>
    <source>
        <strain evidence="6">KB18</strain>
    </source>
</reference>
<dbReference type="Proteomes" id="UP000596035">
    <property type="component" value="Chromosome"/>
</dbReference>
<reference evidence="7 9" key="3">
    <citation type="submission" date="2020-11" db="EMBL/GenBank/DDBJ databases">
        <title>Closed and high quality bacterial genomes of the OMM12 community.</title>
        <authorList>
            <person name="Marbouty M."/>
            <person name="Lamy-Besnier Q."/>
            <person name="Debarbieux L."/>
            <person name="Koszul R."/>
        </authorList>
    </citation>
    <scope>NUCLEOTIDE SEQUENCE [LARGE SCALE GENOMIC DNA]</scope>
    <source>
        <strain evidence="7 9">KB18</strain>
    </source>
</reference>
<dbReference type="InterPro" id="IPR051453">
    <property type="entry name" value="MBL_Glyoxalase_II"/>
</dbReference>
<dbReference type="InterPro" id="IPR001279">
    <property type="entry name" value="Metallo-B-lactamas"/>
</dbReference>
<evidence type="ECO:0000259" key="5">
    <source>
        <dbReference type="SMART" id="SM00849"/>
    </source>
</evidence>
<comment type="cofactor">
    <cofactor evidence="1">
        <name>Zn(2+)</name>
        <dbReference type="ChEBI" id="CHEBI:29105"/>
    </cofactor>
</comment>
<evidence type="ECO:0000313" key="7">
    <source>
        <dbReference type="EMBL" id="QQR29824.1"/>
    </source>
</evidence>
<dbReference type="SMART" id="SM00849">
    <property type="entry name" value="Lactamase_B"/>
    <property type="match status" value="1"/>
</dbReference>
<keyword evidence="4" id="KW-0862">Zinc</keyword>
<dbReference type="GO" id="GO:0016787">
    <property type="term" value="F:hydrolase activity"/>
    <property type="evidence" value="ECO:0007669"/>
    <property type="project" value="UniProtKB-KW"/>
</dbReference>
<evidence type="ECO:0000313" key="8">
    <source>
        <dbReference type="Proteomes" id="UP000196710"/>
    </source>
</evidence>
<evidence type="ECO:0000256" key="2">
    <source>
        <dbReference type="ARBA" id="ARBA00022723"/>
    </source>
</evidence>
<sequence>MNELTITQLQDNIWNFTEHAPGTAVDAYLVIGSQRAVMIDALQEVTGLYAKARELTDLPLDLILTHGHFDHAGASTQEFADAGCKIYMAMADYPVLTGYSGRSFPKDIFTDLADGQTFDLGGRVLETIMVPGHTPGSALLLDRAAGVACSGDSFGSGPIWLQLPDSLSLSKYQENLERAIAKLKELPELLLLTGHRNQSPEPLHMDYLCDLLAAVRGVRDGSLSGETKEMEMHGISFPFAIVSHGKMLGLFYSPEKIEG</sequence>
<dbReference type="PANTHER" id="PTHR46233">
    <property type="entry name" value="HYDROXYACYLGLUTATHIONE HYDROLASE GLOC"/>
    <property type="match status" value="1"/>
</dbReference>
<dbReference type="AlphaFoldDB" id="A0A1Z2XQ23"/>
<evidence type="ECO:0000313" key="6">
    <source>
        <dbReference type="EMBL" id="ASB40542.1"/>
    </source>
</evidence>
<dbReference type="Proteomes" id="UP000196710">
    <property type="component" value="Chromosome"/>
</dbReference>
<feature type="domain" description="Metallo-beta-lactamase" evidence="5">
    <location>
        <begin position="24"/>
        <end position="195"/>
    </location>
</feature>
<dbReference type="PANTHER" id="PTHR46233:SF3">
    <property type="entry name" value="HYDROXYACYLGLUTATHIONE HYDROLASE GLOC"/>
    <property type="match status" value="1"/>
</dbReference>
<reference evidence="8" key="2">
    <citation type="submission" date="2017-05" db="EMBL/GenBank/DDBJ databases">
        <title>Improved OligoMM genomes.</title>
        <authorList>
            <person name="Garzetti D."/>
        </authorList>
    </citation>
    <scope>NUCLEOTIDE SEQUENCE [LARGE SCALE GENOMIC DNA]</scope>
    <source>
        <strain evidence="8">KB18</strain>
    </source>
</reference>
<dbReference type="InterPro" id="IPR036866">
    <property type="entry name" value="RibonucZ/Hydroxyglut_hydro"/>
</dbReference>
<protein>
    <submittedName>
        <fullName evidence="7">MBL fold metallo-hydrolase</fullName>
    </submittedName>
</protein>
<keyword evidence="2" id="KW-0479">Metal-binding</keyword>
<dbReference type="KEGG" id="amur:ADH66_07615"/>
<dbReference type="Gene3D" id="3.60.15.10">
    <property type="entry name" value="Ribonuclease Z/Hydroxyacylglutathione hydrolase-like"/>
    <property type="match status" value="1"/>
</dbReference>
<keyword evidence="8" id="KW-1185">Reference proteome</keyword>
<evidence type="ECO:0000256" key="1">
    <source>
        <dbReference type="ARBA" id="ARBA00001947"/>
    </source>
</evidence>
<organism evidence="7 9">
    <name type="scientific">Acutalibacter muris</name>
    <dbReference type="NCBI Taxonomy" id="1796620"/>
    <lineage>
        <taxon>Bacteria</taxon>
        <taxon>Bacillati</taxon>
        <taxon>Bacillota</taxon>
        <taxon>Clostridia</taxon>
        <taxon>Eubacteriales</taxon>
        <taxon>Acutalibacteraceae</taxon>
        <taxon>Acutalibacter</taxon>
    </lineage>
</organism>
<dbReference type="EMBL" id="CP021422">
    <property type="protein sequence ID" value="ASB40542.1"/>
    <property type="molecule type" value="Genomic_DNA"/>
</dbReference>
<dbReference type="GO" id="GO:0046872">
    <property type="term" value="F:metal ion binding"/>
    <property type="evidence" value="ECO:0007669"/>
    <property type="project" value="UniProtKB-KW"/>
</dbReference>